<name>A0A0J7MNE1_LASNI</name>
<dbReference type="InterPro" id="IPR018004">
    <property type="entry name" value="KilA/APSES_HTH"/>
</dbReference>
<dbReference type="PROSITE" id="PS51301">
    <property type="entry name" value="KILA_N"/>
    <property type="match status" value="1"/>
</dbReference>
<organism evidence="3 4">
    <name type="scientific">Lasius niger</name>
    <name type="common">Black garden ant</name>
    <dbReference type="NCBI Taxonomy" id="67767"/>
    <lineage>
        <taxon>Eukaryota</taxon>
        <taxon>Metazoa</taxon>
        <taxon>Ecdysozoa</taxon>
        <taxon>Arthropoda</taxon>
        <taxon>Hexapoda</taxon>
        <taxon>Insecta</taxon>
        <taxon>Pterygota</taxon>
        <taxon>Neoptera</taxon>
        <taxon>Endopterygota</taxon>
        <taxon>Hymenoptera</taxon>
        <taxon>Apocrita</taxon>
        <taxon>Aculeata</taxon>
        <taxon>Formicoidea</taxon>
        <taxon>Formicidae</taxon>
        <taxon>Formicinae</taxon>
        <taxon>Lasius</taxon>
        <taxon>Lasius</taxon>
    </lineage>
</organism>
<feature type="domain" description="KilA-N" evidence="2">
    <location>
        <begin position="19"/>
        <end position="122"/>
    </location>
</feature>
<evidence type="ECO:0000313" key="3">
    <source>
        <dbReference type="EMBL" id="KMQ82110.1"/>
    </source>
</evidence>
<dbReference type="InterPro" id="IPR022549">
    <property type="entry name" value="DUF3627"/>
</dbReference>
<proteinExistence type="predicted"/>
<evidence type="ECO:0000313" key="4">
    <source>
        <dbReference type="Proteomes" id="UP000036403"/>
    </source>
</evidence>
<keyword evidence="1" id="KW-0175">Coiled coil</keyword>
<dbReference type="Pfam" id="PF12299">
    <property type="entry name" value="DUF3627"/>
    <property type="match status" value="1"/>
</dbReference>
<dbReference type="InterPro" id="IPR017880">
    <property type="entry name" value="KilA_N"/>
</dbReference>
<dbReference type="PaxDb" id="67767-A0A0J7MNE1"/>
<dbReference type="AlphaFoldDB" id="A0A0J7MNE1"/>
<evidence type="ECO:0000259" key="2">
    <source>
        <dbReference type="PROSITE" id="PS51301"/>
    </source>
</evidence>
<dbReference type="SMART" id="SM01252">
    <property type="entry name" value="KilA-N"/>
    <property type="match status" value="1"/>
</dbReference>
<reference evidence="3 4" key="1">
    <citation type="submission" date="2015-04" db="EMBL/GenBank/DDBJ databases">
        <title>Lasius niger genome sequencing.</title>
        <authorList>
            <person name="Konorov E.A."/>
            <person name="Nikitin M.A."/>
            <person name="Kirill M.V."/>
            <person name="Chang P."/>
        </authorList>
    </citation>
    <scope>NUCLEOTIDE SEQUENCE [LARGE SCALE GENOMIC DNA]</scope>
    <source>
        <tissue evidence="3">Whole</tissue>
    </source>
</reference>
<dbReference type="EMBL" id="LBMM01028281">
    <property type="protein sequence ID" value="KMQ82110.1"/>
    <property type="molecule type" value="Genomic_DNA"/>
</dbReference>
<sequence length="266" mass="31642">MANSTESLEDICYEQIKNNYHRGIFTDFQLVIDKPTSYFNVTQLCKDVGKNFQDWLDNRDCKMYLSYLETKLGARSGRLFKRVREEVGVLRGIYAPKELLIPILMWVSPEFAITLNNNTIQSNANRFNVKYKDQKDHLQKRIEAAELKMRKLRMQNKRFKTVRAKRAPVKLSVIVIVEKKDGDQEYRYYIVRCQKTFHKKTMKDLISKFPNLKVIREITYNQTKVNLIDRIKECIYYAQTRYNHLKVDDIDKFVRDVEDLIPTTTT</sequence>
<gene>
    <name evidence="3" type="ORF">RF55_24146</name>
</gene>
<feature type="coiled-coil region" evidence="1">
    <location>
        <begin position="128"/>
        <end position="162"/>
    </location>
</feature>
<dbReference type="Proteomes" id="UP000036403">
    <property type="component" value="Unassembled WGS sequence"/>
</dbReference>
<protein>
    <submittedName>
        <fullName evidence="3">N1r p28-like protein</fullName>
    </submittedName>
</protein>
<comment type="caution">
    <text evidence="3">The sequence shown here is derived from an EMBL/GenBank/DDBJ whole genome shotgun (WGS) entry which is preliminary data.</text>
</comment>
<evidence type="ECO:0000256" key="1">
    <source>
        <dbReference type="SAM" id="Coils"/>
    </source>
</evidence>
<dbReference type="Pfam" id="PF04383">
    <property type="entry name" value="KilA-N"/>
    <property type="match status" value="1"/>
</dbReference>
<accession>A0A0J7MNE1</accession>
<keyword evidence="4" id="KW-1185">Reference proteome</keyword>